<name>A0A6J6I9K5_9ZZZZ</name>
<dbReference type="InterPro" id="IPR015797">
    <property type="entry name" value="NUDIX_hydrolase-like_dom_sf"/>
</dbReference>
<dbReference type="InterPro" id="IPR020476">
    <property type="entry name" value="Nudix_hydrolase"/>
</dbReference>
<dbReference type="PRINTS" id="PR00502">
    <property type="entry name" value="NUDIXFAMILY"/>
</dbReference>
<dbReference type="GO" id="GO:0016787">
    <property type="term" value="F:hydrolase activity"/>
    <property type="evidence" value="ECO:0007669"/>
    <property type="project" value="UniProtKB-KW"/>
</dbReference>
<keyword evidence="3" id="KW-0460">Magnesium</keyword>
<dbReference type="Pfam" id="PF00293">
    <property type="entry name" value="NUDIX"/>
    <property type="match status" value="1"/>
</dbReference>
<protein>
    <submittedName>
        <fullName evidence="5">Unannotated protein</fullName>
    </submittedName>
</protein>
<proteinExistence type="predicted"/>
<sequence length="154" mass="17734">MQPGQHRETARVILCKPNGEIFLLKTHFDPEVGLPPRWITPGGGIDDGETVAEAAVRELAEETGIRLSEQELGNMIWRTQGRWEWSDGQNHHTFVDHFYLLQINDFQLDDSGWTEDEHRDVLEHRWWNILELKESGESVSPPGLVEFLASHLKI</sequence>
<reference evidence="5" key="1">
    <citation type="submission" date="2020-05" db="EMBL/GenBank/DDBJ databases">
        <authorList>
            <person name="Chiriac C."/>
            <person name="Salcher M."/>
            <person name="Ghai R."/>
            <person name="Kavagutti S V."/>
        </authorList>
    </citation>
    <scope>NUCLEOTIDE SEQUENCE</scope>
</reference>
<accession>A0A6J6I9K5</accession>
<comment type="cofactor">
    <cofactor evidence="1">
        <name>Mg(2+)</name>
        <dbReference type="ChEBI" id="CHEBI:18420"/>
    </cofactor>
</comment>
<dbReference type="PANTHER" id="PTHR43046:SF12">
    <property type="entry name" value="GDP-MANNOSE MANNOSYL HYDROLASE"/>
    <property type="match status" value="1"/>
</dbReference>
<gene>
    <name evidence="5" type="ORF">UFOPK1909_00533</name>
</gene>
<evidence type="ECO:0000259" key="4">
    <source>
        <dbReference type="PROSITE" id="PS51462"/>
    </source>
</evidence>
<dbReference type="Gene3D" id="3.90.79.10">
    <property type="entry name" value="Nucleoside Triphosphate Pyrophosphohydrolase"/>
    <property type="match status" value="1"/>
</dbReference>
<dbReference type="SUPFAM" id="SSF55811">
    <property type="entry name" value="Nudix"/>
    <property type="match status" value="1"/>
</dbReference>
<dbReference type="InterPro" id="IPR020084">
    <property type="entry name" value="NUDIX_hydrolase_CS"/>
</dbReference>
<dbReference type="PROSITE" id="PS51462">
    <property type="entry name" value="NUDIX"/>
    <property type="match status" value="1"/>
</dbReference>
<dbReference type="EMBL" id="CAEZVD010000041">
    <property type="protein sequence ID" value="CAB4620525.1"/>
    <property type="molecule type" value="Genomic_DNA"/>
</dbReference>
<dbReference type="PROSITE" id="PS00893">
    <property type="entry name" value="NUDIX_BOX"/>
    <property type="match status" value="1"/>
</dbReference>
<dbReference type="PANTHER" id="PTHR43046">
    <property type="entry name" value="GDP-MANNOSE MANNOSYL HYDROLASE"/>
    <property type="match status" value="1"/>
</dbReference>
<evidence type="ECO:0000256" key="1">
    <source>
        <dbReference type="ARBA" id="ARBA00001946"/>
    </source>
</evidence>
<evidence type="ECO:0000313" key="5">
    <source>
        <dbReference type="EMBL" id="CAB4620525.1"/>
    </source>
</evidence>
<dbReference type="AlphaFoldDB" id="A0A6J6I9K5"/>
<evidence type="ECO:0000256" key="2">
    <source>
        <dbReference type="ARBA" id="ARBA00022801"/>
    </source>
</evidence>
<evidence type="ECO:0000256" key="3">
    <source>
        <dbReference type="ARBA" id="ARBA00022842"/>
    </source>
</evidence>
<dbReference type="InterPro" id="IPR000086">
    <property type="entry name" value="NUDIX_hydrolase_dom"/>
</dbReference>
<keyword evidence="2" id="KW-0378">Hydrolase</keyword>
<organism evidence="5">
    <name type="scientific">freshwater metagenome</name>
    <dbReference type="NCBI Taxonomy" id="449393"/>
    <lineage>
        <taxon>unclassified sequences</taxon>
        <taxon>metagenomes</taxon>
        <taxon>ecological metagenomes</taxon>
    </lineage>
</organism>
<feature type="domain" description="Nudix hydrolase" evidence="4">
    <location>
        <begin position="4"/>
        <end position="152"/>
    </location>
</feature>
<dbReference type="CDD" id="cd04685">
    <property type="entry name" value="NUDIX_Hydrolase"/>
    <property type="match status" value="1"/>
</dbReference>